<dbReference type="InterPro" id="IPR001309">
    <property type="entry name" value="Pept_C14_p20"/>
</dbReference>
<evidence type="ECO:0000259" key="5">
    <source>
        <dbReference type="PROSITE" id="PS50208"/>
    </source>
</evidence>
<dbReference type="OrthoDB" id="6097640at2759"/>
<keyword evidence="7" id="KW-1185">Reference proteome</keyword>
<dbReference type="PANTHER" id="PTHR47901">
    <property type="entry name" value="CASPASE RECRUITMENT DOMAIN-CONTAINING PROTEIN 18"/>
    <property type="match status" value="1"/>
</dbReference>
<dbReference type="InterPro" id="IPR011600">
    <property type="entry name" value="Pept_C14_caspase"/>
</dbReference>
<evidence type="ECO:0000256" key="3">
    <source>
        <dbReference type="ARBA" id="ARBA00022703"/>
    </source>
</evidence>
<dbReference type="GO" id="GO:0006508">
    <property type="term" value="P:proteolysis"/>
    <property type="evidence" value="ECO:0007669"/>
    <property type="project" value="UniProtKB-KW"/>
</dbReference>
<keyword evidence="2" id="KW-0645">Protease</keyword>
<dbReference type="InterPro" id="IPR002398">
    <property type="entry name" value="Pept_C14"/>
</dbReference>
<evidence type="ECO:0000313" key="6">
    <source>
        <dbReference type="EMBL" id="MPC80268.1"/>
    </source>
</evidence>
<accession>A0A5B7IHB5</accession>
<gene>
    <name evidence="6" type="primary">Casp8</name>
    <name evidence="6" type="ORF">E2C01_074842</name>
</gene>
<comment type="similarity">
    <text evidence="1">Belongs to the peptidase C14A family.</text>
</comment>
<keyword evidence="3" id="KW-0053">Apoptosis</keyword>
<sequence length="381" mass="44192">MEVLEWNSLTSAVQVKLLFLLDIGDVTSHGIDHQDDLLISAPTEARDAFLSVLQDKHHRFVCVTDILKVRVKHLQEYPFISMAPGTQAADWSVRKNDEDLLTLVHVCRHLGIDCRHLEEKTRNVQKKLSLTEEEIERNSLIYAENLRMLRLCDSLTVRQVTQLFGLTVENKVLNDLLDTRLEVSADKLEQTEGLKETLFFYLIRTLELNNKLNRIYTNKMEALLEKLQSQTDSEAEKLVLSEAISSLNDYPVGERSPGYCVVFCVIRDREGARAEIEKVKHAFGKSLGYTVEVVENPNKEKIEEWLRLLRKPKYKYYESIVYWFMSHGSEEKVELADGYRIERKLIIQAFSKLDNFRKKPKIFFMAPCQGNSVIHVERKSK</sequence>
<dbReference type="InterPro" id="IPR015917">
    <property type="entry name" value="Pept_C14A"/>
</dbReference>
<proteinExistence type="inferred from homology"/>
<dbReference type="GO" id="GO:0004197">
    <property type="term" value="F:cysteine-type endopeptidase activity"/>
    <property type="evidence" value="ECO:0007669"/>
    <property type="project" value="InterPro"/>
</dbReference>
<evidence type="ECO:0000256" key="4">
    <source>
        <dbReference type="ARBA" id="ARBA00022801"/>
    </source>
</evidence>
<dbReference type="SUPFAM" id="SSF52129">
    <property type="entry name" value="Caspase-like"/>
    <property type="match status" value="1"/>
</dbReference>
<organism evidence="6 7">
    <name type="scientific">Portunus trituberculatus</name>
    <name type="common">Swimming crab</name>
    <name type="synonym">Neptunus trituberculatus</name>
    <dbReference type="NCBI Taxonomy" id="210409"/>
    <lineage>
        <taxon>Eukaryota</taxon>
        <taxon>Metazoa</taxon>
        <taxon>Ecdysozoa</taxon>
        <taxon>Arthropoda</taxon>
        <taxon>Crustacea</taxon>
        <taxon>Multicrustacea</taxon>
        <taxon>Malacostraca</taxon>
        <taxon>Eumalacostraca</taxon>
        <taxon>Eucarida</taxon>
        <taxon>Decapoda</taxon>
        <taxon>Pleocyemata</taxon>
        <taxon>Brachyura</taxon>
        <taxon>Eubrachyura</taxon>
        <taxon>Portunoidea</taxon>
        <taxon>Portunidae</taxon>
        <taxon>Portuninae</taxon>
        <taxon>Portunus</taxon>
    </lineage>
</organism>
<dbReference type="PROSITE" id="PS50208">
    <property type="entry name" value="CASPASE_P20"/>
    <property type="match status" value="1"/>
</dbReference>
<feature type="domain" description="Caspase family p20" evidence="5">
    <location>
        <begin position="285"/>
        <end position="372"/>
    </location>
</feature>
<dbReference type="Pfam" id="PF00656">
    <property type="entry name" value="Peptidase_C14"/>
    <property type="match status" value="1"/>
</dbReference>
<keyword evidence="4" id="KW-0378">Hydrolase</keyword>
<dbReference type="AlphaFoldDB" id="A0A5B7IHB5"/>
<evidence type="ECO:0000256" key="1">
    <source>
        <dbReference type="ARBA" id="ARBA00010134"/>
    </source>
</evidence>
<dbReference type="EMBL" id="VSRR010053536">
    <property type="protein sequence ID" value="MPC80268.1"/>
    <property type="molecule type" value="Genomic_DNA"/>
</dbReference>
<name>A0A5B7IHB5_PORTR</name>
<protein>
    <submittedName>
        <fullName evidence="6">Caspase-8</fullName>
    </submittedName>
</protein>
<evidence type="ECO:0000313" key="7">
    <source>
        <dbReference type="Proteomes" id="UP000324222"/>
    </source>
</evidence>
<dbReference type="GO" id="GO:0006915">
    <property type="term" value="P:apoptotic process"/>
    <property type="evidence" value="ECO:0007669"/>
    <property type="project" value="UniProtKB-KW"/>
</dbReference>
<dbReference type="InterPro" id="IPR029030">
    <property type="entry name" value="Caspase-like_dom_sf"/>
</dbReference>
<dbReference type="PANTHER" id="PTHR47901:SF8">
    <property type="entry name" value="CASPASE-3"/>
    <property type="match status" value="1"/>
</dbReference>
<dbReference type="Gene3D" id="3.40.50.1460">
    <property type="match status" value="1"/>
</dbReference>
<evidence type="ECO:0000256" key="2">
    <source>
        <dbReference type="ARBA" id="ARBA00022670"/>
    </source>
</evidence>
<dbReference type="PRINTS" id="PR00376">
    <property type="entry name" value="IL1BCENZYME"/>
</dbReference>
<reference evidence="6 7" key="1">
    <citation type="submission" date="2019-05" db="EMBL/GenBank/DDBJ databases">
        <title>Another draft genome of Portunus trituberculatus and its Hox gene families provides insights of decapod evolution.</title>
        <authorList>
            <person name="Jeong J.-H."/>
            <person name="Song I."/>
            <person name="Kim S."/>
            <person name="Choi T."/>
            <person name="Kim D."/>
            <person name="Ryu S."/>
            <person name="Kim W."/>
        </authorList>
    </citation>
    <scope>NUCLEOTIDE SEQUENCE [LARGE SCALE GENOMIC DNA]</scope>
    <source>
        <tissue evidence="6">Muscle</tissue>
    </source>
</reference>
<comment type="caution">
    <text evidence="6">The sequence shown here is derived from an EMBL/GenBank/DDBJ whole genome shotgun (WGS) entry which is preliminary data.</text>
</comment>
<dbReference type="Proteomes" id="UP000324222">
    <property type="component" value="Unassembled WGS sequence"/>
</dbReference>